<accession>A0A6J4K2F5</accession>
<dbReference type="AlphaFoldDB" id="A0A6J4K2F5"/>
<evidence type="ECO:0000256" key="1">
    <source>
        <dbReference type="SAM" id="MobiDB-lite"/>
    </source>
</evidence>
<feature type="compositionally biased region" description="Basic residues" evidence="1">
    <location>
        <begin position="1"/>
        <end position="10"/>
    </location>
</feature>
<organism evidence="2">
    <name type="scientific">uncultured Chloroflexota bacterium</name>
    <dbReference type="NCBI Taxonomy" id="166587"/>
    <lineage>
        <taxon>Bacteria</taxon>
        <taxon>Bacillati</taxon>
        <taxon>Chloroflexota</taxon>
        <taxon>environmental samples</taxon>
    </lineage>
</organism>
<evidence type="ECO:0000313" key="2">
    <source>
        <dbReference type="EMBL" id="CAA9293965.1"/>
    </source>
</evidence>
<feature type="non-terminal residue" evidence="2">
    <location>
        <position position="1"/>
    </location>
</feature>
<gene>
    <name evidence="2" type="ORF">AVDCRST_MAG77-5007</name>
</gene>
<dbReference type="EMBL" id="CADCTC010000262">
    <property type="protein sequence ID" value="CAA9293965.1"/>
    <property type="molecule type" value="Genomic_DNA"/>
</dbReference>
<feature type="region of interest" description="Disordered" evidence="1">
    <location>
        <begin position="1"/>
        <end position="29"/>
    </location>
</feature>
<feature type="non-terminal residue" evidence="2">
    <location>
        <position position="29"/>
    </location>
</feature>
<protein>
    <submittedName>
        <fullName evidence="2">Uncharacterized protein</fullName>
    </submittedName>
</protein>
<sequence length="29" mass="3102">ERGRRGRRAGHAVDLQRANPGADQGMGGR</sequence>
<name>A0A6J4K2F5_9CHLR</name>
<reference evidence="2" key="1">
    <citation type="submission" date="2020-02" db="EMBL/GenBank/DDBJ databases">
        <authorList>
            <person name="Meier V. D."/>
        </authorList>
    </citation>
    <scope>NUCLEOTIDE SEQUENCE</scope>
    <source>
        <strain evidence="2">AVDCRST_MAG77</strain>
    </source>
</reference>
<proteinExistence type="predicted"/>